<feature type="signal peptide" evidence="5">
    <location>
        <begin position="1"/>
        <end position="20"/>
    </location>
</feature>
<protein>
    <recommendedName>
        <fullName evidence="6">AA1-like domain-containing protein</fullName>
    </recommendedName>
</protein>
<evidence type="ECO:0000313" key="7">
    <source>
        <dbReference type="EMBL" id="ORY09303.1"/>
    </source>
</evidence>
<organism evidence="7 8">
    <name type="scientific">Clohesyomyces aquaticus</name>
    <dbReference type="NCBI Taxonomy" id="1231657"/>
    <lineage>
        <taxon>Eukaryota</taxon>
        <taxon>Fungi</taxon>
        <taxon>Dikarya</taxon>
        <taxon>Ascomycota</taxon>
        <taxon>Pezizomycotina</taxon>
        <taxon>Dothideomycetes</taxon>
        <taxon>Pleosporomycetidae</taxon>
        <taxon>Pleosporales</taxon>
        <taxon>Lindgomycetaceae</taxon>
        <taxon>Clohesyomyces</taxon>
    </lineage>
</organism>
<evidence type="ECO:0000313" key="8">
    <source>
        <dbReference type="Proteomes" id="UP000193144"/>
    </source>
</evidence>
<name>A0A1Y1ZGD0_9PLEO</name>
<sequence>MLLLFSLLFSLLSLLPFTLSVPTSSQDCSYSAPGPHYFYLSNITYASHFIYSTPAHLASSSATLSFDFYNSAVPYTVHCSAGSIADPYQWFIGKETYQCTMPEGAGKYARASFKYNGRDNGELSVNQTWFCEGARFLGSTTGSLKLDCKTEDVTAENFTWPDSRLYRTVDTKCQPGTMLLVPTLGKDYCTQGSGC</sequence>
<reference evidence="7 8" key="1">
    <citation type="submission" date="2016-07" db="EMBL/GenBank/DDBJ databases">
        <title>Pervasive Adenine N6-methylation of Active Genes in Fungi.</title>
        <authorList>
            <consortium name="DOE Joint Genome Institute"/>
            <person name="Mondo S.J."/>
            <person name="Dannebaum R.O."/>
            <person name="Kuo R.C."/>
            <person name="Labutti K."/>
            <person name="Haridas S."/>
            <person name="Kuo A."/>
            <person name="Salamov A."/>
            <person name="Ahrendt S.R."/>
            <person name="Lipzen A."/>
            <person name="Sullivan W."/>
            <person name="Andreopoulos W.B."/>
            <person name="Clum A."/>
            <person name="Lindquist E."/>
            <person name="Daum C."/>
            <person name="Ramamoorthy G.K."/>
            <person name="Gryganskyi A."/>
            <person name="Culley D."/>
            <person name="Magnuson J.K."/>
            <person name="James T.Y."/>
            <person name="O'Malley M.A."/>
            <person name="Stajich J.E."/>
            <person name="Spatafora J.W."/>
            <person name="Visel A."/>
            <person name="Grigoriev I.V."/>
        </authorList>
    </citation>
    <scope>NUCLEOTIDE SEQUENCE [LARGE SCALE GENOMIC DNA]</scope>
    <source>
        <strain evidence="7 8">CBS 115471</strain>
    </source>
</reference>
<comment type="subcellular location">
    <subcellularLocation>
        <location evidence="1">Secreted</location>
    </subcellularLocation>
</comment>
<proteinExistence type="predicted"/>
<feature type="domain" description="AA1-like" evidence="6">
    <location>
        <begin position="48"/>
        <end position="155"/>
    </location>
</feature>
<keyword evidence="8" id="KW-1185">Reference proteome</keyword>
<dbReference type="OrthoDB" id="3539798at2759"/>
<evidence type="ECO:0000256" key="1">
    <source>
        <dbReference type="ARBA" id="ARBA00004613"/>
    </source>
</evidence>
<dbReference type="Pfam" id="PF16541">
    <property type="entry name" value="AltA1"/>
    <property type="match status" value="1"/>
</dbReference>
<keyword evidence="3 5" id="KW-0732">Signal</keyword>
<evidence type="ECO:0000256" key="3">
    <source>
        <dbReference type="ARBA" id="ARBA00022729"/>
    </source>
</evidence>
<dbReference type="EMBL" id="MCFA01000088">
    <property type="protein sequence ID" value="ORY09303.1"/>
    <property type="molecule type" value="Genomic_DNA"/>
</dbReference>
<dbReference type="GO" id="GO:0005576">
    <property type="term" value="C:extracellular region"/>
    <property type="evidence" value="ECO:0007669"/>
    <property type="project" value="UniProtKB-SubCell"/>
</dbReference>
<evidence type="ECO:0000256" key="2">
    <source>
        <dbReference type="ARBA" id="ARBA00022525"/>
    </source>
</evidence>
<evidence type="ECO:0000259" key="6">
    <source>
        <dbReference type="Pfam" id="PF16541"/>
    </source>
</evidence>
<dbReference type="Proteomes" id="UP000193144">
    <property type="component" value="Unassembled WGS sequence"/>
</dbReference>
<keyword evidence="2" id="KW-0964">Secreted</keyword>
<keyword evidence="4" id="KW-1015">Disulfide bond</keyword>
<dbReference type="AlphaFoldDB" id="A0A1Y1ZGD0"/>
<accession>A0A1Y1ZGD0</accession>
<feature type="chain" id="PRO_5012666140" description="AA1-like domain-containing protein" evidence="5">
    <location>
        <begin position="21"/>
        <end position="195"/>
    </location>
</feature>
<comment type="caution">
    <text evidence="7">The sequence shown here is derived from an EMBL/GenBank/DDBJ whole genome shotgun (WGS) entry which is preliminary data.</text>
</comment>
<evidence type="ECO:0000256" key="4">
    <source>
        <dbReference type="ARBA" id="ARBA00023157"/>
    </source>
</evidence>
<gene>
    <name evidence="7" type="ORF">BCR34DRAFT_602949</name>
</gene>
<dbReference type="InterPro" id="IPR032382">
    <property type="entry name" value="AltA1"/>
</dbReference>
<evidence type="ECO:0000256" key="5">
    <source>
        <dbReference type="SAM" id="SignalP"/>
    </source>
</evidence>